<dbReference type="InterPro" id="IPR015942">
    <property type="entry name" value="Asp/Glu/hydantoin_racemase"/>
</dbReference>
<protein>
    <submittedName>
        <fullName evidence="2">Asp/Glu racemase</fullName>
    </submittedName>
</protein>
<dbReference type="Pfam" id="PF01177">
    <property type="entry name" value="Asp_Glu_race"/>
    <property type="match status" value="1"/>
</dbReference>
<dbReference type="PANTHER" id="PTHR28047">
    <property type="entry name" value="PROTEIN DCG1"/>
    <property type="match status" value="1"/>
</dbReference>
<dbReference type="KEGG" id="aant:HUK68_20145"/>
<proteinExistence type="inferred from homology"/>
<evidence type="ECO:0000256" key="1">
    <source>
        <dbReference type="ARBA" id="ARBA00038414"/>
    </source>
</evidence>
<reference evidence="2 3" key="1">
    <citation type="submission" date="2020-06" db="EMBL/GenBank/DDBJ databases">
        <title>Acidovorax antarctica sp. nov., isolated from Corinth ice sheet soil, Antarctic Fields Peninsula.</title>
        <authorList>
            <person name="Xu Q."/>
            <person name="Peng F."/>
        </authorList>
    </citation>
    <scope>NUCLEOTIDE SEQUENCE [LARGE SCALE GENOMIC DNA]</scope>
    <source>
        <strain evidence="2 3">16-35-5</strain>
        <plasmid evidence="2 3">unnamed1</plasmid>
    </source>
</reference>
<dbReference type="InterPro" id="IPR052186">
    <property type="entry name" value="Hydantoin_racemase-like"/>
</dbReference>
<organism evidence="2 3">
    <name type="scientific">Comamonas antarctica</name>
    <dbReference type="NCBI Taxonomy" id="2743470"/>
    <lineage>
        <taxon>Bacteria</taxon>
        <taxon>Pseudomonadati</taxon>
        <taxon>Pseudomonadota</taxon>
        <taxon>Betaproteobacteria</taxon>
        <taxon>Burkholderiales</taxon>
        <taxon>Comamonadaceae</taxon>
        <taxon>Comamonas</taxon>
    </lineage>
</organism>
<dbReference type="InterPro" id="IPR053714">
    <property type="entry name" value="Iso_Racemase_Enz_sf"/>
</dbReference>
<dbReference type="Gene3D" id="3.40.50.12500">
    <property type="match status" value="1"/>
</dbReference>
<evidence type="ECO:0000313" key="2">
    <source>
        <dbReference type="EMBL" id="QKV55251.1"/>
    </source>
</evidence>
<geneLocation type="plasmid" evidence="2 3">
    <name>unnamed1</name>
</geneLocation>
<dbReference type="RefSeq" id="WP_175506039.1">
    <property type="nucleotide sequence ID" value="NZ_CP054841.1"/>
</dbReference>
<keyword evidence="2" id="KW-0614">Plasmid</keyword>
<evidence type="ECO:0000313" key="3">
    <source>
        <dbReference type="Proteomes" id="UP000509579"/>
    </source>
</evidence>
<accession>A0A6N1X7C0</accession>
<dbReference type="AlphaFoldDB" id="A0A6N1X7C0"/>
<dbReference type="EMBL" id="CP054841">
    <property type="protein sequence ID" value="QKV55251.1"/>
    <property type="molecule type" value="Genomic_DNA"/>
</dbReference>
<sequence length="219" mass="23037">MRDTLYVINPNSSQAVTAGIDSALARLRRPGGVRIECVTLADGPPGVQTQQDVDRAALSVLAFAQQHQDRAAGFVTACFSDPGLQMLRELRGVLSLGISECGALTAMTLGQRLGVIAILQGSIARHWRNWGAMGIAQRVAGEVAIGRGVSELSDHAATLEAMVAAGKRLRDEHGADVLLMGCAGMAAFRAPLEDATGLRVVEPTQAAVAMALGRIQLDW</sequence>
<comment type="similarity">
    <text evidence="1">Belongs to the HyuE racemase family.</text>
</comment>
<keyword evidence="3" id="KW-1185">Reference proteome</keyword>
<dbReference type="PANTHER" id="PTHR28047:SF5">
    <property type="entry name" value="PROTEIN DCG1"/>
    <property type="match status" value="1"/>
</dbReference>
<gene>
    <name evidence="2" type="ORF">HUK68_20145</name>
</gene>
<name>A0A6N1X7C0_9BURK</name>
<dbReference type="Proteomes" id="UP000509579">
    <property type="component" value="Plasmid unnamed1"/>
</dbReference>
<dbReference type="GO" id="GO:0047661">
    <property type="term" value="F:amino-acid racemase activity"/>
    <property type="evidence" value="ECO:0007669"/>
    <property type="project" value="InterPro"/>
</dbReference>